<evidence type="ECO:0000256" key="2">
    <source>
        <dbReference type="SAM" id="Phobius"/>
    </source>
</evidence>
<sequence>MVEVARVGSGDNGKEEVVVVGMMVLVGVVVEGVVVEVVMVMVVEVVRWWMGMLVLPMTAVLVMIMEVVLVMVVEMRMVMCGDSDDGGGASKSDSKDGDGVLEMWWSLNSLDENSVDLDKDKQEGDYSTLIITSTLPLLQKKPLNSRLEKPDAEPLSMVLSGKNEGVSRQKEELSFTNAGMDTTDV</sequence>
<feature type="transmembrane region" description="Helical" evidence="2">
    <location>
        <begin position="17"/>
        <end position="42"/>
    </location>
</feature>
<name>A0A8J6DNZ0_GALPY</name>
<keyword evidence="2" id="KW-0472">Membrane</keyword>
<accession>A0A8J6DNZ0</accession>
<gene>
    <name evidence="3" type="ORF">J0S82_002546</name>
</gene>
<evidence type="ECO:0000313" key="3">
    <source>
        <dbReference type="EMBL" id="KAG8513098.1"/>
    </source>
</evidence>
<reference evidence="3" key="1">
    <citation type="journal article" date="2021" name="Evol. Appl.">
        <title>The genome of the Pyrenean desman and the effects of bottlenecks and inbreeding on the genomic landscape of an endangered species.</title>
        <authorList>
            <person name="Escoda L."/>
            <person name="Castresana J."/>
        </authorList>
    </citation>
    <scope>NUCLEOTIDE SEQUENCE</scope>
    <source>
        <strain evidence="3">IBE-C5619</strain>
    </source>
</reference>
<evidence type="ECO:0000256" key="1">
    <source>
        <dbReference type="SAM" id="MobiDB-lite"/>
    </source>
</evidence>
<dbReference type="Proteomes" id="UP000700334">
    <property type="component" value="Unassembled WGS sequence"/>
</dbReference>
<comment type="caution">
    <text evidence="3">The sequence shown here is derived from an EMBL/GenBank/DDBJ whole genome shotgun (WGS) entry which is preliminary data.</text>
</comment>
<protein>
    <submittedName>
        <fullName evidence="3">Uncharacterized protein</fullName>
    </submittedName>
</protein>
<keyword evidence="4" id="KW-1185">Reference proteome</keyword>
<evidence type="ECO:0000313" key="4">
    <source>
        <dbReference type="Proteomes" id="UP000700334"/>
    </source>
</evidence>
<keyword evidence="2" id="KW-1133">Transmembrane helix</keyword>
<dbReference type="EMBL" id="JAGFMF010011777">
    <property type="protein sequence ID" value="KAG8513098.1"/>
    <property type="molecule type" value="Genomic_DNA"/>
</dbReference>
<feature type="region of interest" description="Disordered" evidence="1">
    <location>
        <begin position="142"/>
        <end position="185"/>
    </location>
</feature>
<feature type="compositionally biased region" description="Polar residues" evidence="1">
    <location>
        <begin position="174"/>
        <end position="185"/>
    </location>
</feature>
<dbReference type="AlphaFoldDB" id="A0A8J6DNZ0"/>
<organism evidence="3 4">
    <name type="scientific">Galemys pyrenaicus</name>
    <name type="common">Iberian desman</name>
    <name type="synonym">Pyrenean desman</name>
    <dbReference type="NCBI Taxonomy" id="202257"/>
    <lineage>
        <taxon>Eukaryota</taxon>
        <taxon>Metazoa</taxon>
        <taxon>Chordata</taxon>
        <taxon>Craniata</taxon>
        <taxon>Vertebrata</taxon>
        <taxon>Euteleostomi</taxon>
        <taxon>Mammalia</taxon>
        <taxon>Eutheria</taxon>
        <taxon>Laurasiatheria</taxon>
        <taxon>Eulipotyphla</taxon>
        <taxon>Talpidae</taxon>
        <taxon>Galemys</taxon>
    </lineage>
</organism>
<keyword evidence="2" id="KW-0812">Transmembrane</keyword>
<proteinExistence type="predicted"/>
<feature type="transmembrane region" description="Helical" evidence="2">
    <location>
        <begin position="48"/>
        <end position="73"/>
    </location>
</feature>